<dbReference type="InterPro" id="IPR025944">
    <property type="entry name" value="Sigma_54_int_dom_CS"/>
</dbReference>
<dbReference type="Proteomes" id="UP000507962">
    <property type="component" value="Unassembled WGS sequence"/>
</dbReference>
<dbReference type="Pfam" id="PF02954">
    <property type="entry name" value="HTH_8"/>
    <property type="match status" value="1"/>
</dbReference>
<evidence type="ECO:0000256" key="4">
    <source>
        <dbReference type="ARBA" id="ARBA00023163"/>
    </source>
</evidence>
<keyword evidence="8" id="KW-1185">Reference proteome</keyword>
<dbReference type="PANTHER" id="PTHR32071:SF57">
    <property type="entry name" value="C4-DICARBOXYLATE TRANSPORT TRANSCRIPTIONAL REGULATORY PROTEIN DCTD"/>
    <property type="match status" value="1"/>
</dbReference>
<dbReference type="InterPro" id="IPR013656">
    <property type="entry name" value="PAS_4"/>
</dbReference>
<reference evidence="7 8" key="1">
    <citation type="submission" date="2019-03" db="EMBL/GenBank/DDBJ databases">
        <authorList>
            <person name="Nijsse B."/>
        </authorList>
    </citation>
    <scope>NUCLEOTIDE SEQUENCE [LARGE SCALE GENOMIC DNA]</scope>
    <source>
        <strain evidence="7">Desulfoluna butyratoxydans MSL71</strain>
    </source>
</reference>
<keyword evidence="1" id="KW-0547">Nucleotide-binding</keyword>
<dbReference type="SMART" id="SM00091">
    <property type="entry name" value="PAS"/>
    <property type="match status" value="1"/>
</dbReference>
<dbReference type="Gene3D" id="1.10.10.60">
    <property type="entry name" value="Homeodomain-like"/>
    <property type="match status" value="1"/>
</dbReference>
<organism evidence="7 8">
    <name type="scientific">Desulfoluna butyratoxydans</name>
    <dbReference type="NCBI Taxonomy" id="231438"/>
    <lineage>
        <taxon>Bacteria</taxon>
        <taxon>Pseudomonadati</taxon>
        <taxon>Thermodesulfobacteriota</taxon>
        <taxon>Desulfobacteria</taxon>
        <taxon>Desulfobacterales</taxon>
        <taxon>Desulfolunaceae</taxon>
        <taxon>Desulfoluna</taxon>
    </lineage>
</organism>
<dbReference type="GO" id="GO:0005524">
    <property type="term" value="F:ATP binding"/>
    <property type="evidence" value="ECO:0007669"/>
    <property type="project" value="UniProtKB-KW"/>
</dbReference>
<feature type="domain" description="PAS" evidence="6">
    <location>
        <begin position="7"/>
        <end position="52"/>
    </location>
</feature>
<dbReference type="SMART" id="SM00382">
    <property type="entry name" value="AAA"/>
    <property type="match status" value="1"/>
</dbReference>
<dbReference type="InterPro" id="IPR058031">
    <property type="entry name" value="AAA_lid_NorR"/>
</dbReference>
<keyword evidence="4" id="KW-0804">Transcription</keyword>
<dbReference type="SUPFAM" id="SSF46689">
    <property type="entry name" value="Homeodomain-like"/>
    <property type="match status" value="1"/>
</dbReference>
<dbReference type="InterPro" id="IPR027417">
    <property type="entry name" value="P-loop_NTPase"/>
</dbReference>
<protein>
    <submittedName>
        <fullName evidence="7">Pas fold-4</fullName>
    </submittedName>
</protein>
<dbReference type="AlphaFoldDB" id="A0A4U8YTW4"/>
<evidence type="ECO:0000256" key="1">
    <source>
        <dbReference type="ARBA" id="ARBA00022741"/>
    </source>
</evidence>
<dbReference type="PROSITE" id="PS50112">
    <property type="entry name" value="PAS"/>
    <property type="match status" value="1"/>
</dbReference>
<dbReference type="InterPro" id="IPR002197">
    <property type="entry name" value="HTH_Fis"/>
</dbReference>
<accession>A0A4U8YTW4</accession>
<dbReference type="CDD" id="cd00009">
    <property type="entry name" value="AAA"/>
    <property type="match status" value="1"/>
</dbReference>
<dbReference type="Gene3D" id="3.30.450.20">
    <property type="entry name" value="PAS domain"/>
    <property type="match status" value="1"/>
</dbReference>
<feature type="domain" description="Sigma-54 factor interaction" evidence="5">
    <location>
        <begin position="139"/>
        <end position="368"/>
    </location>
</feature>
<evidence type="ECO:0000256" key="3">
    <source>
        <dbReference type="ARBA" id="ARBA00023015"/>
    </source>
</evidence>
<keyword evidence="2" id="KW-0067">ATP-binding</keyword>
<gene>
    <name evidence="7" type="ORF">MSL71_46890</name>
</gene>
<dbReference type="EMBL" id="CAADHO010000012">
    <property type="protein sequence ID" value="VFQ47007.1"/>
    <property type="molecule type" value="Genomic_DNA"/>
</dbReference>
<evidence type="ECO:0000259" key="5">
    <source>
        <dbReference type="PROSITE" id="PS50045"/>
    </source>
</evidence>
<evidence type="ECO:0000259" key="6">
    <source>
        <dbReference type="PROSITE" id="PS50112"/>
    </source>
</evidence>
<dbReference type="Pfam" id="PF25601">
    <property type="entry name" value="AAA_lid_14"/>
    <property type="match status" value="1"/>
</dbReference>
<dbReference type="Pfam" id="PF00158">
    <property type="entry name" value="Sigma54_activat"/>
    <property type="match status" value="1"/>
</dbReference>
<dbReference type="InterPro" id="IPR009057">
    <property type="entry name" value="Homeodomain-like_sf"/>
</dbReference>
<proteinExistence type="predicted"/>
<dbReference type="PRINTS" id="PR01590">
    <property type="entry name" value="HTHFIS"/>
</dbReference>
<name>A0A4U8YTW4_9BACT</name>
<dbReference type="Pfam" id="PF08448">
    <property type="entry name" value="PAS_4"/>
    <property type="match status" value="1"/>
</dbReference>
<dbReference type="FunFam" id="3.40.50.300:FF:000006">
    <property type="entry name" value="DNA-binding transcriptional regulator NtrC"/>
    <property type="match status" value="1"/>
</dbReference>
<dbReference type="PANTHER" id="PTHR32071">
    <property type="entry name" value="TRANSCRIPTIONAL REGULATORY PROTEIN"/>
    <property type="match status" value="1"/>
</dbReference>
<dbReference type="InterPro" id="IPR003593">
    <property type="entry name" value="AAA+_ATPase"/>
</dbReference>
<dbReference type="InterPro" id="IPR035965">
    <property type="entry name" value="PAS-like_dom_sf"/>
</dbReference>
<dbReference type="SUPFAM" id="SSF55785">
    <property type="entry name" value="PYP-like sensor domain (PAS domain)"/>
    <property type="match status" value="1"/>
</dbReference>
<dbReference type="PROSITE" id="PS50045">
    <property type="entry name" value="SIGMA54_INTERACT_4"/>
    <property type="match status" value="1"/>
</dbReference>
<dbReference type="NCBIfam" id="TIGR00229">
    <property type="entry name" value="sensory_box"/>
    <property type="match status" value="1"/>
</dbReference>
<evidence type="ECO:0000256" key="2">
    <source>
        <dbReference type="ARBA" id="ARBA00022840"/>
    </source>
</evidence>
<dbReference type="GO" id="GO:0043565">
    <property type="term" value="F:sequence-specific DNA binding"/>
    <property type="evidence" value="ECO:0007669"/>
    <property type="project" value="InterPro"/>
</dbReference>
<dbReference type="InterPro" id="IPR025662">
    <property type="entry name" value="Sigma_54_int_dom_ATP-bd_1"/>
</dbReference>
<dbReference type="InterPro" id="IPR002078">
    <property type="entry name" value="Sigma_54_int"/>
</dbReference>
<dbReference type="Gene3D" id="1.10.8.60">
    <property type="match status" value="1"/>
</dbReference>
<sequence length="445" mass="49131">MNSSQPTDPMTSAILESISDGVFTVDEAWRITSFNRAAEAITGVDREEALGRPCCEVLRASLCQSACPLRQTMAQGKSLLDIPAWFVDADGERVPVRLSTAILRDANGKVLGAAETFRDLRESVGTDRIREAMRRFGDLTSRSPKMQQIFAILPKVAASRSTVLITGESGTGKEVLARAIHGAGPRASAPFVALNCAAFPDTLIENELFGHEKGAFTGADRKREGRIAQAGGGTLFLDEIGDISSAFQVRLLRLLQERTYEPLGTGRTDSTDARFLAATHQDLSSLVQRGLFREDLLWRLDVIRIHLPPLRERKEDIPDLADRFARRFGRLAGHEEMRIHPVAMERLLAHDWPGNVRELENRIERAVVLAGSNEILPEYLMESSEQGEKKQEGLVSGRDAAEIRMIRDALSRTDGNRTAAAKILGIHRSTLIRKLARYGETGNRA</sequence>
<keyword evidence="3" id="KW-0805">Transcription regulation</keyword>
<dbReference type="PROSITE" id="PS00675">
    <property type="entry name" value="SIGMA54_INTERACT_1"/>
    <property type="match status" value="1"/>
</dbReference>
<dbReference type="InterPro" id="IPR000014">
    <property type="entry name" value="PAS"/>
</dbReference>
<evidence type="ECO:0000313" key="8">
    <source>
        <dbReference type="Proteomes" id="UP000507962"/>
    </source>
</evidence>
<dbReference type="RefSeq" id="WP_180145954.1">
    <property type="nucleotide sequence ID" value="NZ_CAADHO010000012.1"/>
</dbReference>
<dbReference type="PROSITE" id="PS00688">
    <property type="entry name" value="SIGMA54_INTERACT_3"/>
    <property type="match status" value="1"/>
</dbReference>
<dbReference type="GO" id="GO:0006355">
    <property type="term" value="P:regulation of DNA-templated transcription"/>
    <property type="evidence" value="ECO:0007669"/>
    <property type="project" value="InterPro"/>
</dbReference>
<dbReference type="CDD" id="cd00130">
    <property type="entry name" value="PAS"/>
    <property type="match status" value="1"/>
</dbReference>
<dbReference type="Gene3D" id="3.40.50.300">
    <property type="entry name" value="P-loop containing nucleotide triphosphate hydrolases"/>
    <property type="match status" value="1"/>
</dbReference>
<dbReference type="SUPFAM" id="SSF52540">
    <property type="entry name" value="P-loop containing nucleoside triphosphate hydrolases"/>
    <property type="match status" value="1"/>
</dbReference>
<evidence type="ECO:0000313" key="7">
    <source>
        <dbReference type="EMBL" id="VFQ47007.1"/>
    </source>
</evidence>